<sequence length="603" mass="58395">MALGGGAPGAAPATVAPSFAATAATAAVVPATVPTAALAAAAAPATAAATTGVAALAPSTVAGAMGRAAETAPPLPTPGGAGSPPPAKRRRASPPTTPNPPALAPPAQRAPPPGRKAHGSDLPTASLRDYVTTTCGRRLVLPYPHTWVLNAKARWRGRTLGEVLSAELHRPQPSVGGVGKGTTGPDKPAGAGAGAGAAVVDATADYWAREVASGRLLRNGAPTTVDAVVVNGDVLTHATHRHESSAGASPPPHLLAVTPTLTAWAKPPGVPVHPCGTYRRAALTHLLAAGGWTVAPTVAPHDVAAVAAAAAVPGGLAVVHRLDAVTGGVLVLARGGAAAAAVTAQMGAGGVTKAYVARVVGRFPGGGAPVVIANDLVYTPGGGATWAPIARGGGGATVGDAGLPEGGGDAAAAAAALPAPRPPAASRSGAAAVVKRARTTVSLRRYDAATDTSVVEASPITGRTHQIRLHLAAAGHPIVDDGLYNRAAAAAAAAAGGGGGGGDGDGNGGVATGPDAAPCCCVHCTDGSHPCVVDADDRARLAAAAAAGAATGCDRCPAVVAGRGDRPGRSDAVALWAVRYAGEGWAFECEPPAWAGADWRPLA</sequence>
<name>A0ACC3BVP1_PYRYE</name>
<evidence type="ECO:0000313" key="1">
    <source>
        <dbReference type="EMBL" id="KAK1861785.1"/>
    </source>
</evidence>
<gene>
    <name evidence="1" type="ORF">I4F81_004365</name>
</gene>
<comment type="caution">
    <text evidence="1">The sequence shown here is derived from an EMBL/GenBank/DDBJ whole genome shotgun (WGS) entry which is preliminary data.</text>
</comment>
<keyword evidence="2" id="KW-1185">Reference proteome</keyword>
<dbReference type="EMBL" id="CM020618">
    <property type="protein sequence ID" value="KAK1861785.1"/>
    <property type="molecule type" value="Genomic_DNA"/>
</dbReference>
<organism evidence="1 2">
    <name type="scientific">Pyropia yezoensis</name>
    <name type="common">Susabi-nori</name>
    <name type="synonym">Porphyra yezoensis</name>
    <dbReference type="NCBI Taxonomy" id="2788"/>
    <lineage>
        <taxon>Eukaryota</taxon>
        <taxon>Rhodophyta</taxon>
        <taxon>Bangiophyceae</taxon>
        <taxon>Bangiales</taxon>
        <taxon>Bangiaceae</taxon>
        <taxon>Pyropia</taxon>
    </lineage>
</organism>
<dbReference type="Proteomes" id="UP000798662">
    <property type="component" value="Chromosome 1"/>
</dbReference>
<evidence type="ECO:0000313" key="2">
    <source>
        <dbReference type="Proteomes" id="UP000798662"/>
    </source>
</evidence>
<accession>A0ACC3BVP1</accession>
<protein>
    <submittedName>
        <fullName evidence="1">Uncharacterized protein</fullName>
    </submittedName>
</protein>
<reference evidence="1" key="1">
    <citation type="submission" date="2019-11" db="EMBL/GenBank/DDBJ databases">
        <title>Nori genome reveals adaptations in red seaweeds to the harsh intertidal environment.</title>
        <authorList>
            <person name="Wang D."/>
            <person name="Mao Y."/>
        </authorList>
    </citation>
    <scope>NUCLEOTIDE SEQUENCE</scope>
    <source>
        <tissue evidence="1">Gametophyte</tissue>
    </source>
</reference>
<proteinExistence type="predicted"/>